<protein>
    <recommendedName>
        <fullName evidence="10">Dynein regulatory complex subunit 2</fullName>
    </recommendedName>
    <alternativeName>
        <fullName evidence="11">Coiled-coil domain-containing protein 65</fullName>
    </alternativeName>
</protein>
<evidence type="ECO:0000313" key="16">
    <source>
        <dbReference type="WBParaSite" id="SRDH1_62960.1"/>
    </source>
</evidence>
<dbReference type="GO" id="GO:0060285">
    <property type="term" value="P:cilium-dependent cell motility"/>
    <property type="evidence" value="ECO:0007669"/>
    <property type="project" value="TreeGrafter"/>
</dbReference>
<dbReference type="AlphaFoldDB" id="A0AA85FTB2"/>
<dbReference type="GO" id="GO:0005858">
    <property type="term" value="C:axonemal dynein complex"/>
    <property type="evidence" value="ECO:0007669"/>
    <property type="project" value="InterPro"/>
</dbReference>
<sequence>MAPKRKKKTGKLTKMTDEERAIFLEQQRVSEEELKTKKMTLLTQYLQDKLHHEEKFTKLNQAKLTHHWRTIMRETKSKELKRTIEILSQTFERIMDRKESIIKTLVADLSEADEQHLMALRSHLQNVDILIDLQNQRLYKLKTNYEKELHSLLEEFLKEENFTKQQHDKQVNDLKNIFVALDSTYTAKAHEAIIDQTSLKDDLKNKSLEEKHTLRINLENKVNSLWSEFKQASTQYSTTTSEKKTFFENLKAKDERSAAEIQLHLNKIQKINDNIAATKRRMIKTSKEYEEKNHNLKEERDKLVVRFQALKIQINKLRDLQHEKLIKLSVESGDAIKKLQCLLEKAEKIIKLGEQCRKYETEEEKVTPFYASSLSAEEESVVQESFESEQNEEIAKIIKRCLPLEMFWKRFNKVQLDRLAIIKEYNMLEQENIQLKLLLKQYLDGISVNSEVISGDNSLIVVNGRSNLKHLNIIDDPRIKLISTDNHDDSILPKEMTNYATTPAAVDYRIRQTT</sequence>
<evidence type="ECO:0000256" key="1">
    <source>
        <dbReference type="ARBA" id="ARBA00004611"/>
    </source>
</evidence>
<evidence type="ECO:0000313" key="15">
    <source>
        <dbReference type="Proteomes" id="UP000050792"/>
    </source>
</evidence>
<evidence type="ECO:0000313" key="17">
    <source>
        <dbReference type="WBParaSite" id="SRDH1_62960.2"/>
    </source>
</evidence>
<evidence type="ECO:0000256" key="8">
    <source>
        <dbReference type="ARBA" id="ARBA00037841"/>
    </source>
</evidence>
<evidence type="ECO:0000256" key="10">
    <source>
        <dbReference type="ARBA" id="ARBA00040899"/>
    </source>
</evidence>
<dbReference type="Proteomes" id="UP000050792">
    <property type="component" value="Unassembled WGS sequence"/>
</dbReference>
<accession>A0AA85FTB2</accession>
<keyword evidence="15" id="KW-1185">Reference proteome</keyword>
<keyword evidence="7" id="KW-0966">Cell projection</keyword>
<organism evidence="15 18">
    <name type="scientific">Schistosoma rodhaini</name>
    <dbReference type="NCBI Taxonomy" id="6188"/>
    <lineage>
        <taxon>Eukaryota</taxon>
        <taxon>Metazoa</taxon>
        <taxon>Spiralia</taxon>
        <taxon>Lophotrochozoa</taxon>
        <taxon>Platyhelminthes</taxon>
        <taxon>Trematoda</taxon>
        <taxon>Digenea</taxon>
        <taxon>Strigeidida</taxon>
        <taxon>Schistosomatoidea</taxon>
        <taxon>Schistosomatidae</taxon>
        <taxon>Schistosoma</taxon>
    </lineage>
</organism>
<name>A0AA85FTB2_9TREM</name>
<dbReference type="InterPro" id="IPR039750">
    <property type="entry name" value="DRC1/DRC2"/>
</dbReference>
<proteinExistence type="inferred from homology"/>
<comment type="subcellular location">
    <subcellularLocation>
        <location evidence="1">Cytoplasm</location>
        <location evidence="1">Cytoskeleton</location>
        <location evidence="1">Flagellum axoneme</location>
    </subcellularLocation>
    <subcellularLocation>
        <location evidence="8">Cytoplasm</location>
        <location evidence="8">Cytoskeleton</location>
        <location evidence="8">Flagellum basal body</location>
    </subcellularLocation>
</comment>
<dbReference type="WBParaSite" id="SRDH1_62960.2">
    <property type="protein sequence ID" value="SRDH1_62960.2"/>
    <property type="gene ID" value="SRDH1_62960"/>
</dbReference>
<dbReference type="GO" id="GO:0070286">
    <property type="term" value="P:axonemal dynein complex assembly"/>
    <property type="evidence" value="ECO:0007669"/>
    <property type="project" value="InterPro"/>
</dbReference>
<evidence type="ECO:0000256" key="3">
    <source>
        <dbReference type="ARBA" id="ARBA00022846"/>
    </source>
</evidence>
<dbReference type="PANTHER" id="PTHR21625">
    <property type="entry name" value="NYD-SP28 PROTEIN"/>
    <property type="match status" value="1"/>
</dbReference>
<evidence type="ECO:0000256" key="12">
    <source>
        <dbReference type="ARBA" id="ARBA00045865"/>
    </source>
</evidence>
<dbReference type="InterPro" id="IPR039505">
    <property type="entry name" value="DRC1/2_N"/>
</dbReference>
<evidence type="ECO:0000259" key="14">
    <source>
        <dbReference type="Pfam" id="PF14772"/>
    </source>
</evidence>
<dbReference type="WBParaSite" id="SRDH1_62960.1">
    <property type="protein sequence ID" value="SRDH1_62960.1"/>
    <property type="gene ID" value="SRDH1_62960"/>
</dbReference>
<evidence type="ECO:0000256" key="7">
    <source>
        <dbReference type="ARBA" id="ARBA00023273"/>
    </source>
</evidence>
<evidence type="ECO:0000256" key="5">
    <source>
        <dbReference type="ARBA" id="ARBA00023069"/>
    </source>
</evidence>
<evidence type="ECO:0000313" key="18">
    <source>
        <dbReference type="WBParaSite" id="SRDH1_62960.4"/>
    </source>
</evidence>
<dbReference type="PANTHER" id="PTHR21625:SF0">
    <property type="entry name" value="DYNEIN REGULATORY COMPLEX SUBUNIT 2"/>
    <property type="match status" value="1"/>
</dbReference>
<reference evidence="16 17" key="2">
    <citation type="submission" date="2023-11" db="UniProtKB">
        <authorList>
            <consortium name="WormBaseParasite"/>
        </authorList>
    </citation>
    <scope>IDENTIFICATION</scope>
</reference>
<dbReference type="Pfam" id="PF14772">
    <property type="entry name" value="NYD-SP28"/>
    <property type="match status" value="1"/>
</dbReference>
<keyword evidence="6" id="KW-0206">Cytoskeleton</keyword>
<dbReference type="WBParaSite" id="SRDH1_62960.4">
    <property type="protein sequence ID" value="SRDH1_62960.4"/>
    <property type="gene ID" value="SRDH1_62960"/>
</dbReference>
<keyword evidence="3" id="KW-0282">Flagellum</keyword>
<comment type="similarity">
    <text evidence="9">Belongs to the DRC2 family.</text>
</comment>
<evidence type="ECO:0000256" key="13">
    <source>
        <dbReference type="SAM" id="Coils"/>
    </source>
</evidence>
<evidence type="ECO:0000256" key="6">
    <source>
        <dbReference type="ARBA" id="ARBA00023212"/>
    </source>
</evidence>
<evidence type="ECO:0000256" key="9">
    <source>
        <dbReference type="ARBA" id="ARBA00038424"/>
    </source>
</evidence>
<reference evidence="15" key="1">
    <citation type="submission" date="2022-06" db="EMBL/GenBank/DDBJ databases">
        <authorList>
            <person name="Berger JAMES D."/>
            <person name="Berger JAMES D."/>
        </authorList>
    </citation>
    <scope>NUCLEOTIDE SEQUENCE [LARGE SCALE GENOMIC DNA]</scope>
</reference>
<keyword evidence="4 13" id="KW-0175">Coiled coil</keyword>
<keyword evidence="5" id="KW-0969">Cilium</keyword>
<evidence type="ECO:0000256" key="11">
    <source>
        <dbReference type="ARBA" id="ARBA00041517"/>
    </source>
</evidence>
<keyword evidence="2" id="KW-0963">Cytoplasm</keyword>
<dbReference type="GO" id="GO:0003352">
    <property type="term" value="P:regulation of cilium movement"/>
    <property type="evidence" value="ECO:0007669"/>
    <property type="project" value="TreeGrafter"/>
</dbReference>
<feature type="domain" description="Dynein regulatory complex protein 1/2 N-terminal" evidence="14">
    <location>
        <begin position="27"/>
        <end position="127"/>
    </location>
</feature>
<comment type="function">
    <text evidence="12">Component of the nexin-dynein regulatory complex (N-DRC), a key regulator of ciliary/flagellar motility which maintains the alignment and integrity of the distal axoneme and regulates microtubule sliding in motile axonemes. Plays a critical role in the assembly of N-DRC and also stabilizes the assembly of multiple inner dynein arms and radial spokes. Coassembles with DRC1 to form a central scaffold needed for assembly of the N-DRC and its attachment to the outer doublet microtubules.</text>
</comment>
<evidence type="ECO:0000256" key="4">
    <source>
        <dbReference type="ARBA" id="ARBA00023054"/>
    </source>
</evidence>
<feature type="coiled-coil region" evidence="13">
    <location>
        <begin position="261"/>
        <end position="313"/>
    </location>
</feature>
<evidence type="ECO:0000256" key="2">
    <source>
        <dbReference type="ARBA" id="ARBA00022490"/>
    </source>
</evidence>